<protein>
    <recommendedName>
        <fullName evidence="3">Variable surface protein Vir35</fullName>
    </recommendedName>
</protein>
<gene>
    <name evidence="2" type="ORF">PVP01_0009130</name>
</gene>
<feature type="transmembrane region" description="Helical" evidence="1">
    <location>
        <begin position="238"/>
        <end position="256"/>
    </location>
</feature>
<evidence type="ECO:0000313" key="2">
    <source>
        <dbReference type="EMBL" id="VVA00200.1"/>
    </source>
</evidence>
<evidence type="ECO:0000256" key="1">
    <source>
        <dbReference type="SAM" id="Phobius"/>
    </source>
</evidence>
<accession>A0A565A6N2</accession>
<dbReference type="AlphaFoldDB" id="A0A565A6N2"/>
<reference evidence="2" key="1">
    <citation type="submission" date="2016-07" db="EMBL/GenBank/DDBJ databases">
        <authorList>
            <consortium name="Pathogen Informatics"/>
        </authorList>
    </citation>
    <scope>NUCLEOTIDE SEQUENCE</scope>
</reference>
<name>A0A565A6N2_PLAVI</name>
<dbReference type="VEuPathDB" id="PlasmoDB:PVX_146260"/>
<proteinExistence type="predicted"/>
<keyword evidence="1" id="KW-0812">Transmembrane</keyword>
<dbReference type="VEuPathDB" id="PlasmoDB:PVW1_040006100"/>
<keyword evidence="1" id="KW-1133">Transmembrane helix</keyword>
<evidence type="ECO:0008006" key="3">
    <source>
        <dbReference type="Google" id="ProtNLM"/>
    </source>
</evidence>
<dbReference type="Pfam" id="PF12420">
    <property type="entry name" value="DUF3671"/>
    <property type="match status" value="1"/>
</dbReference>
<dbReference type="OrthoDB" id="389438at2759"/>
<dbReference type="EMBL" id="FLZR02000047">
    <property type="protein sequence ID" value="VVA00200.1"/>
    <property type="molecule type" value="Genomic_DNA"/>
</dbReference>
<dbReference type="Proteomes" id="UP000220605">
    <property type="component" value="Unassembled WGS sequence"/>
</dbReference>
<dbReference type="InterPro" id="IPR022139">
    <property type="entry name" value="Fam-L/Fam-M-like_plasmodium"/>
</dbReference>
<dbReference type="VEuPathDB" id="PlasmoDB:PVP01_0009130"/>
<feature type="transmembrane region" description="Helical" evidence="1">
    <location>
        <begin position="15"/>
        <end position="34"/>
    </location>
</feature>
<sequence>MVSLSNYYQEINLKFTTFLKSFTLIFLIWTYITYNHMDIVLNSLESKYEYGEILNINHHRLLAKDELYNELRYARKDGHLLHNRIDKNKKNVADDITISSQLNKKGSNNVETYMQNYKRRYSKKKGLSKLDCYCEKKVFDKINYIYMLSDKMRSDEKRFKKKILKKYGIGFIIFSLIPALGLIFYILFGLGEKLRGAIKLCYIQGHYSNENHTEPGCTDWNAKTWKDTIENIGYANEIFSFTMITIVLLFIIYILAKVIKYEKLRAGKGKMRINEYWRFCKDIF</sequence>
<feature type="transmembrane region" description="Helical" evidence="1">
    <location>
        <begin position="167"/>
        <end position="188"/>
    </location>
</feature>
<organism evidence="2">
    <name type="scientific">Plasmodium vivax</name>
    <name type="common">malaria parasite P. vivax</name>
    <dbReference type="NCBI Taxonomy" id="5855"/>
    <lineage>
        <taxon>Eukaryota</taxon>
        <taxon>Sar</taxon>
        <taxon>Alveolata</taxon>
        <taxon>Apicomplexa</taxon>
        <taxon>Aconoidasida</taxon>
        <taxon>Haemosporida</taxon>
        <taxon>Plasmodiidae</taxon>
        <taxon>Plasmodium</taxon>
        <taxon>Plasmodium (Plasmodium)</taxon>
    </lineage>
</organism>
<keyword evidence="1" id="KW-0472">Membrane</keyword>
<dbReference type="VEuPathDB" id="PlasmoDB:PVPAM_040013700"/>